<accession>A0A8S2PQ96</accession>
<proteinExistence type="predicted"/>
<dbReference type="InterPro" id="IPR003540">
    <property type="entry name" value="ADP-ribosyltransferase"/>
</dbReference>
<dbReference type="Gene3D" id="3.90.176.10">
    <property type="entry name" value="Toxin ADP-ribosyltransferase, Chain A, domain 1"/>
    <property type="match status" value="1"/>
</dbReference>
<evidence type="ECO:0000313" key="3">
    <source>
        <dbReference type="EMBL" id="CAF1256258.1"/>
    </source>
</evidence>
<dbReference type="Pfam" id="PF13424">
    <property type="entry name" value="TPR_12"/>
    <property type="match status" value="1"/>
</dbReference>
<feature type="compositionally biased region" description="Low complexity" evidence="1">
    <location>
        <begin position="25"/>
        <end position="39"/>
    </location>
</feature>
<dbReference type="Gene3D" id="1.25.40.10">
    <property type="entry name" value="Tetratricopeptide repeat domain"/>
    <property type="match status" value="1"/>
</dbReference>
<dbReference type="EMBL" id="CAJOBA010038579">
    <property type="protein sequence ID" value="CAF4063199.1"/>
    <property type="molecule type" value="Genomic_DNA"/>
</dbReference>
<gene>
    <name evidence="3" type="ORF">OVA965_LOCUS26509</name>
    <name evidence="4" type="ORF">TMI583_LOCUS27248</name>
</gene>
<evidence type="ECO:0000313" key="5">
    <source>
        <dbReference type="Proteomes" id="UP000682733"/>
    </source>
</evidence>
<feature type="domain" description="ADP ribosyltransferase" evidence="2">
    <location>
        <begin position="15"/>
        <end position="167"/>
    </location>
</feature>
<dbReference type="PROSITE" id="PS51996">
    <property type="entry name" value="TR_MART"/>
    <property type="match status" value="1"/>
</dbReference>
<organism evidence="4 5">
    <name type="scientific">Didymodactylos carnosus</name>
    <dbReference type="NCBI Taxonomy" id="1234261"/>
    <lineage>
        <taxon>Eukaryota</taxon>
        <taxon>Metazoa</taxon>
        <taxon>Spiralia</taxon>
        <taxon>Gnathifera</taxon>
        <taxon>Rotifera</taxon>
        <taxon>Eurotatoria</taxon>
        <taxon>Bdelloidea</taxon>
        <taxon>Philodinida</taxon>
        <taxon>Philodinidae</taxon>
        <taxon>Didymodactylos</taxon>
    </lineage>
</organism>
<dbReference type="AlphaFoldDB" id="A0A8S2PQ96"/>
<dbReference type="Proteomes" id="UP000677228">
    <property type="component" value="Unassembled WGS sequence"/>
</dbReference>
<dbReference type="InterPro" id="IPR011990">
    <property type="entry name" value="TPR-like_helical_dom_sf"/>
</dbReference>
<dbReference type="SUPFAM" id="SSF56399">
    <property type="entry name" value="ADP-ribosylation"/>
    <property type="match status" value="1"/>
</dbReference>
<dbReference type="SUPFAM" id="SSF48452">
    <property type="entry name" value="TPR-like"/>
    <property type="match status" value="1"/>
</dbReference>
<feature type="region of interest" description="Disordered" evidence="1">
    <location>
        <begin position="24"/>
        <end position="48"/>
    </location>
</feature>
<reference evidence="4" key="1">
    <citation type="submission" date="2021-02" db="EMBL/GenBank/DDBJ databases">
        <authorList>
            <person name="Nowell W R."/>
        </authorList>
    </citation>
    <scope>NUCLEOTIDE SEQUENCE</scope>
</reference>
<protein>
    <recommendedName>
        <fullName evidence="2">ADP ribosyltransferase domain-containing protein</fullName>
    </recommendedName>
</protein>
<evidence type="ECO:0000259" key="2">
    <source>
        <dbReference type="Pfam" id="PF03496"/>
    </source>
</evidence>
<dbReference type="Pfam" id="PF03496">
    <property type="entry name" value="ADPrib_exo_Tox"/>
    <property type="match status" value="1"/>
</dbReference>
<evidence type="ECO:0000256" key="1">
    <source>
        <dbReference type="SAM" id="MobiDB-lite"/>
    </source>
</evidence>
<dbReference type="GO" id="GO:0005576">
    <property type="term" value="C:extracellular region"/>
    <property type="evidence" value="ECO:0007669"/>
    <property type="project" value="InterPro"/>
</dbReference>
<name>A0A8S2PQ96_9BILA</name>
<sequence length="286" mass="32606">MSSTANPTLQVDLTAIDNEQVEKLSTTTSKTRQSTITPTKRQSVISSGTESEQWKNYRNDLDNGNILRKFENLNNNHGGLLSFNNFLSTSTNPKIALMFLPTRSHLQSVLFEIIAEYRQGTKPFCSIKEISNYNEEEEVLFPIGSIFRIESVDNLSNGVTKISLTLTTQEDEQLKQLRQHIRMELGEELDLNVLGILMINMGEYQYAQQYFTTSIQKKKLAHPDISQNHNYIELVHTKNGEYDKALENYERTHQTKSKSLPSNHPSLAATYHNIGLVHAEKGDMYC</sequence>
<dbReference type="Proteomes" id="UP000682733">
    <property type="component" value="Unassembled WGS sequence"/>
</dbReference>
<evidence type="ECO:0000313" key="4">
    <source>
        <dbReference type="EMBL" id="CAF4063199.1"/>
    </source>
</evidence>
<dbReference type="EMBL" id="CAJNOK010017028">
    <property type="protein sequence ID" value="CAF1256258.1"/>
    <property type="molecule type" value="Genomic_DNA"/>
</dbReference>
<comment type="caution">
    <text evidence="4">The sequence shown here is derived from an EMBL/GenBank/DDBJ whole genome shotgun (WGS) entry which is preliminary data.</text>
</comment>